<dbReference type="GO" id="GO:0008270">
    <property type="term" value="F:zinc ion binding"/>
    <property type="evidence" value="ECO:0007669"/>
    <property type="project" value="UniProtKB-KW"/>
</dbReference>
<dbReference type="OrthoDB" id="6086417at2759"/>
<dbReference type="SUPFAM" id="SSF57756">
    <property type="entry name" value="Retrovirus zinc finger-like domains"/>
    <property type="match status" value="2"/>
</dbReference>
<dbReference type="PANTHER" id="PTHR33223">
    <property type="entry name" value="CCHC-TYPE DOMAIN-CONTAINING PROTEIN"/>
    <property type="match status" value="1"/>
</dbReference>
<dbReference type="Pfam" id="PF03732">
    <property type="entry name" value="Retrotrans_gag"/>
    <property type="match status" value="1"/>
</dbReference>
<dbReference type="InterPro" id="IPR036875">
    <property type="entry name" value="Znf_CCHC_sf"/>
</dbReference>
<evidence type="ECO:0000256" key="1">
    <source>
        <dbReference type="PROSITE-ProRule" id="PRU00047"/>
    </source>
</evidence>
<feature type="region of interest" description="Disordered" evidence="2">
    <location>
        <begin position="1"/>
        <end position="43"/>
    </location>
</feature>
<dbReference type="SUPFAM" id="SSF50630">
    <property type="entry name" value="Acid proteases"/>
    <property type="match status" value="1"/>
</dbReference>
<keyword evidence="1" id="KW-0479">Metal-binding</keyword>
<keyword evidence="1" id="KW-0862">Zinc</keyword>
<protein>
    <recommendedName>
        <fullName evidence="3">CCHC-type domain-containing protein</fullName>
    </recommendedName>
</protein>
<name>A0A8T2RRM8_CERRI</name>
<dbReference type="EMBL" id="CM035430">
    <property type="protein sequence ID" value="KAH7299082.1"/>
    <property type="molecule type" value="Genomic_DNA"/>
</dbReference>
<keyword evidence="5" id="KW-1185">Reference proteome</keyword>
<evidence type="ECO:0000313" key="4">
    <source>
        <dbReference type="EMBL" id="KAH7299082.1"/>
    </source>
</evidence>
<dbReference type="InterPro" id="IPR021109">
    <property type="entry name" value="Peptidase_aspartic_dom_sf"/>
</dbReference>
<dbReference type="Gene3D" id="4.10.60.10">
    <property type="entry name" value="Zinc finger, CCHC-type"/>
    <property type="match status" value="2"/>
</dbReference>
<feature type="compositionally biased region" description="Basic and acidic residues" evidence="2">
    <location>
        <begin position="14"/>
        <end position="33"/>
    </location>
</feature>
<dbReference type="GO" id="GO:0003676">
    <property type="term" value="F:nucleic acid binding"/>
    <property type="evidence" value="ECO:0007669"/>
    <property type="project" value="InterPro"/>
</dbReference>
<feature type="region of interest" description="Disordered" evidence="2">
    <location>
        <begin position="409"/>
        <end position="430"/>
    </location>
</feature>
<organism evidence="4 5">
    <name type="scientific">Ceratopteris richardii</name>
    <name type="common">Triangle waterfern</name>
    <dbReference type="NCBI Taxonomy" id="49495"/>
    <lineage>
        <taxon>Eukaryota</taxon>
        <taxon>Viridiplantae</taxon>
        <taxon>Streptophyta</taxon>
        <taxon>Embryophyta</taxon>
        <taxon>Tracheophyta</taxon>
        <taxon>Polypodiopsida</taxon>
        <taxon>Polypodiidae</taxon>
        <taxon>Polypodiales</taxon>
        <taxon>Pteridineae</taxon>
        <taxon>Pteridaceae</taxon>
        <taxon>Parkerioideae</taxon>
        <taxon>Ceratopteris</taxon>
    </lineage>
</organism>
<reference evidence="4" key="1">
    <citation type="submission" date="2021-08" db="EMBL/GenBank/DDBJ databases">
        <title>WGS assembly of Ceratopteris richardii.</title>
        <authorList>
            <person name="Marchant D.B."/>
            <person name="Chen G."/>
            <person name="Jenkins J."/>
            <person name="Shu S."/>
            <person name="Leebens-Mack J."/>
            <person name="Grimwood J."/>
            <person name="Schmutz J."/>
            <person name="Soltis P."/>
            <person name="Soltis D."/>
            <person name="Chen Z.-H."/>
        </authorList>
    </citation>
    <scope>NUCLEOTIDE SEQUENCE</scope>
    <source>
        <strain evidence="4">Whitten #5841</strain>
        <tissue evidence="4">Leaf</tissue>
    </source>
</reference>
<dbReference type="SMART" id="SM00343">
    <property type="entry name" value="ZnF_C2HC"/>
    <property type="match status" value="4"/>
</dbReference>
<dbReference type="Proteomes" id="UP000825935">
    <property type="component" value="Chromosome 25"/>
</dbReference>
<comment type="caution">
    <text evidence="4">The sequence shown here is derived from an EMBL/GenBank/DDBJ whole genome shotgun (WGS) entry which is preliminary data.</text>
</comment>
<keyword evidence="1" id="KW-0863">Zinc-finger</keyword>
<feature type="domain" description="CCHC-type" evidence="3">
    <location>
        <begin position="488"/>
        <end position="503"/>
    </location>
</feature>
<dbReference type="PROSITE" id="PS50158">
    <property type="entry name" value="ZF_CCHC"/>
    <property type="match status" value="1"/>
</dbReference>
<dbReference type="AlphaFoldDB" id="A0A8T2RRM8"/>
<feature type="region of interest" description="Disordered" evidence="2">
    <location>
        <begin position="577"/>
        <end position="598"/>
    </location>
</feature>
<accession>A0A8T2RRM8</accession>
<dbReference type="CDD" id="cd00303">
    <property type="entry name" value="retropepsin_like"/>
    <property type="match status" value="1"/>
</dbReference>
<evidence type="ECO:0000259" key="3">
    <source>
        <dbReference type="PROSITE" id="PS50158"/>
    </source>
</evidence>
<dbReference type="PANTHER" id="PTHR33223:SF6">
    <property type="entry name" value="CCHC-TYPE DOMAIN-CONTAINING PROTEIN"/>
    <property type="match status" value="1"/>
</dbReference>
<gene>
    <name evidence="4" type="ORF">KP509_25G071900</name>
</gene>
<evidence type="ECO:0000313" key="5">
    <source>
        <dbReference type="Proteomes" id="UP000825935"/>
    </source>
</evidence>
<dbReference type="Gene3D" id="2.40.70.10">
    <property type="entry name" value="Acid Proteases"/>
    <property type="match status" value="1"/>
</dbReference>
<evidence type="ECO:0000256" key="2">
    <source>
        <dbReference type="SAM" id="MobiDB-lite"/>
    </source>
</evidence>
<sequence>MSEGSSSSGATQTQREERAQRRALERERRRWEPPGEWTSIGSKKSAKNVYSRRRVANQVRKFEGGILRPRALNFWDRSDIDITPLFEMAQRISVHLGDFTKFSGTWDEDPDSFIQLFEVTCEANDVVDQDQRLRIFPAILGDEAANWYGNLTPQERGTYQMLKEAFLAKFRRQGFQDRLAQQMDYLRQGVNESIDNYIQRMETLVRKMGANAPNDETLKRRFISGLRDPTAQQHISLTRPATLMDAKEQARLWEEVQLCQQRKMELLYEPMGGPGSIPMKDPGQGSSALTTPAFVAATSTPGETKPALTEERILELVTQAIKAATMTQETYTVKLEVTTNPNQVFRSNTWCGKCHGYGHLASKCPTVSRVFTDRSPPRMRCTFCGRTNHTEDRCYNKRAYEERTMKSGDTRERPYMGLPAQSVPPTSRWENRPTYGYGAQGQGGDYPRGAARDQRRDGPIQCWRCHGFGHTQSRCPNEKKPIDYTPLCRYCSGEGHFDEDCPKRRAAADKEKGPIGSSNYVDTQMHSTSRAQEHVPTIGVVFKTPNPQEGSSSSMHLVDAYEAKKPHKDPTVAVVTRTQEYSKKNPGGEGEEGSQEKIVEREEVENQVGGFAEEQELEDGEEIEILPPVTKEFVPGIAPFPERLRAAKCRKERQSLEEVDIVKLLADTEVTLDIGTLLRCSPAYRKQFYNEYIKKPRKARDKKRQDKDVQGIIQSITTQIDSNAPAVTVEIKGYAVPGAQLDSGAAVNLMTEFMMKALGLNHMEETPMSLRMADQTQVKPAGLLKNVSTVVGGLEFKVDYLIVRPRTSEATFSILLGRPWLVQAECVHDWRTGFISIGPKSDRIQLQVSPPSSNKKKTIIVDEMEKKEKEKARHEIARARFSLNTDTYKNLLQDRFNLQLFKNQDTKMGEYQNPLLYNDDSDHELLGWLTHTREFECYMLSIDASKNKATQSLEKGTSKEELELELAPTMEVQQLRERVRMLETEILRRSRESEKEAKSKTKVSEAIAKAELKKLGSIEREQNNDLLANHARVIGEHVPITVSSRNKEYSREAQVEKWEVFPEKFLSVGSELPDEIRDCIKMTLKNFSKAFAWSYSDVRGIDPRICQHYIDVEEGTRPICQRLNYWKQDSYIPSRPTNGYHQL</sequence>
<dbReference type="InterPro" id="IPR005162">
    <property type="entry name" value="Retrotrans_gag_dom"/>
</dbReference>
<dbReference type="InterPro" id="IPR001878">
    <property type="entry name" value="Znf_CCHC"/>
</dbReference>
<proteinExistence type="predicted"/>